<dbReference type="EMBL" id="CP107027">
    <property type="protein sequence ID" value="UYG96639.1"/>
    <property type="molecule type" value="Genomic_DNA"/>
</dbReference>
<reference evidence="1" key="1">
    <citation type="submission" date="2022-10" db="EMBL/GenBank/DDBJ databases">
        <title>Mechanism of multi-heavy metal repair in Cytobacillus Firmus M7.</title>
        <authorList>
            <person name="Li X."/>
            <person name="Yu C."/>
        </authorList>
    </citation>
    <scope>NUCLEOTIDE SEQUENCE</scope>
    <source>
        <strain evidence="1">M7</strain>
    </source>
</reference>
<dbReference type="AlphaFoldDB" id="A0AA46SKW3"/>
<name>A0AA46SKW3_CYTFI</name>
<evidence type="ECO:0000313" key="1">
    <source>
        <dbReference type="EMBL" id="UYG96639.1"/>
    </source>
</evidence>
<dbReference type="NCBIfam" id="NF047353">
    <property type="entry name" value="tube_lmo2291"/>
    <property type="match status" value="1"/>
</dbReference>
<gene>
    <name evidence="1" type="ORF">OD459_06305</name>
</gene>
<protein>
    <submittedName>
        <fullName evidence="1">Capsid protein</fullName>
    </submittedName>
</protein>
<dbReference type="RefSeq" id="WP_226280702.1">
    <property type="nucleotide sequence ID" value="NZ_CP107027.1"/>
</dbReference>
<evidence type="ECO:0000313" key="2">
    <source>
        <dbReference type="Proteomes" id="UP001163104"/>
    </source>
</evidence>
<dbReference type="Proteomes" id="UP001163104">
    <property type="component" value="Chromosome"/>
</dbReference>
<sequence length="146" mass="15859">MPFELMNKHKFEINTTPGIDPGSYARIAAGIASAEPANNEELSQDKYMDGDGYGETDVIGAQTVLSFSGHRYYGDAAQDYIFSKVLELGNSRRTQFRWTEPDGGIFEGDCTIANISQPSGDAGAKGEISFEIHFNGRPSYEPPAAP</sequence>
<accession>A0AA46SKW3</accession>
<proteinExistence type="predicted"/>
<organism evidence="1 2">
    <name type="scientific">Cytobacillus firmus</name>
    <name type="common">Bacillus firmus</name>
    <dbReference type="NCBI Taxonomy" id="1399"/>
    <lineage>
        <taxon>Bacteria</taxon>
        <taxon>Bacillati</taxon>
        <taxon>Bacillota</taxon>
        <taxon>Bacilli</taxon>
        <taxon>Bacillales</taxon>
        <taxon>Bacillaceae</taxon>
        <taxon>Cytobacillus</taxon>
    </lineage>
</organism>